<dbReference type="EMBL" id="JAAGNX010000002">
    <property type="protein sequence ID" value="NDV62601.1"/>
    <property type="molecule type" value="Genomic_DNA"/>
</dbReference>
<reference evidence="3 4" key="1">
    <citation type="submission" date="2020-02" db="EMBL/GenBank/DDBJ databases">
        <title>Albibacoteraceae fam. nov., the first described family within the subdivision 4 Verrucomicrobia.</title>
        <authorList>
            <person name="Xi F."/>
        </authorList>
    </citation>
    <scope>NUCLEOTIDE SEQUENCE [LARGE SCALE GENOMIC DNA]</scope>
    <source>
        <strain evidence="3 4">CK1056</strain>
    </source>
</reference>
<keyword evidence="2" id="KW-1133">Transmembrane helix</keyword>
<proteinExistence type="predicted"/>
<feature type="transmembrane region" description="Helical" evidence="2">
    <location>
        <begin position="12"/>
        <end position="33"/>
    </location>
</feature>
<keyword evidence="2" id="KW-0812">Transmembrane</keyword>
<feature type="compositionally biased region" description="Acidic residues" evidence="1">
    <location>
        <begin position="204"/>
        <end position="214"/>
    </location>
</feature>
<dbReference type="AlphaFoldDB" id="A0A6B2M0V6"/>
<dbReference type="RefSeq" id="WP_163964750.1">
    <property type="nucleotide sequence ID" value="NZ_JAAGNX010000002.1"/>
</dbReference>
<dbReference type="SUPFAM" id="SSF48695">
    <property type="entry name" value="Multiheme cytochromes"/>
    <property type="match status" value="1"/>
</dbReference>
<dbReference type="Gene3D" id="1.10.1130.10">
    <property type="entry name" value="Flavocytochrome C3, Chain A"/>
    <property type="match status" value="1"/>
</dbReference>
<keyword evidence="4" id="KW-1185">Reference proteome</keyword>
<evidence type="ECO:0000313" key="3">
    <source>
        <dbReference type="EMBL" id="NDV62601.1"/>
    </source>
</evidence>
<sequence length="293" mass="31768">MKVRPLNPRPQSILFSMAAIAGLLFQPIGLLAYESYHDPAQDDLGYCSTCHPGFTGGRSDTLHDLHTGNPDNVTGSCSFCHTGDGRDNPLIMWSEGDELGCMGCHGRDYGETVQSNYNELPTNGKAKNSGYGLRKHHAVNGVSLCAGCHPDTIEPYPENVIDPGLGNTVHYYLRTGDVSLGGSPVDPSVNEDSANDADSKGLDNDGDNLYDENDPDTVLNPDQVFISENPLGGFRLTWPTPSPNWILQENTSLDTNWGNLPVPAPTDRVNGFWFVDVNPAISPSVFYRLSDTP</sequence>
<feature type="region of interest" description="Disordered" evidence="1">
    <location>
        <begin position="182"/>
        <end position="214"/>
    </location>
</feature>
<name>A0A6B2M0V6_9BACT</name>
<evidence type="ECO:0000256" key="1">
    <source>
        <dbReference type="SAM" id="MobiDB-lite"/>
    </source>
</evidence>
<accession>A0A6B2M0V6</accession>
<comment type="caution">
    <text evidence="3">The sequence shown here is derived from an EMBL/GenBank/DDBJ whole genome shotgun (WGS) entry which is preliminary data.</text>
</comment>
<dbReference type="Proteomes" id="UP000478417">
    <property type="component" value="Unassembled WGS sequence"/>
</dbReference>
<organism evidence="3 4">
    <name type="scientific">Oceanipulchritudo coccoides</name>
    <dbReference type="NCBI Taxonomy" id="2706888"/>
    <lineage>
        <taxon>Bacteria</taxon>
        <taxon>Pseudomonadati</taxon>
        <taxon>Verrucomicrobiota</taxon>
        <taxon>Opitutia</taxon>
        <taxon>Puniceicoccales</taxon>
        <taxon>Oceanipulchritudinaceae</taxon>
        <taxon>Oceanipulchritudo</taxon>
    </lineage>
</organism>
<gene>
    <name evidence="3" type="ORF">G0Q06_09075</name>
</gene>
<evidence type="ECO:0000256" key="2">
    <source>
        <dbReference type="SAM" id="Phobius"/>
    </source>
</evidence>
<evidence type="ECO:0000313" key="4">
    <source>
        <dbReference type="Proteomes" id="UP000478417"/>
    </source>
</evidence>
<dbReference type="InterPro" id="IPR036280">
    <property type="entry name" value="Multihaem_cyt_sf"/>
</dbReference>
<keyword evidence="2" id="KW-0472">Membrane</keyword>
<protein>
    <submittedName>
        <fullName evidence="3">Uncharacterized protein</fullName>
    </submittedName>
</protein>